<protein>
    <recommendedName>
        <fullName evidence="3">Lipoprotein</fullName>
    </recommendedName>
</protein>
<gene>
    <name evidence="1" type="ORF">DCC81_20320</name>
</gene>
<reference evidence="1 2" key="1">
    <citation type="submission" date="2018-04" db="EMBL/GenBank/DDBJ databases">
        <title>Chitinophaga fuyangensis sp. nov., isolated from soil in a chemical factory.</title>
        <authorList>
            <person name="Chen K."/>
        </authorList>
    </citation>
    <scope>NUCLEOTIDE SEQUENCE [LARGE SCALE GENOMIC DNA]</scope>
    <source>
        <strain evidence="1 2">LY-1</strain>
    </source>
</reference>
<evidence type="ECO:0000313" key="2">
    <source>
        <dbReference type="Proteomes" id="UP000244450"/>
    </source>
</evidence>
<dbReference type="RefSeq" id="WP_108688520.1">
    <property type="nucleotide sequence ID" value="NZ_QCYK01000003.1"/>
</dbReference>
<evidence type="ECO:0000313" key="1">
    <source>
        <dbReference type="EMBL" id="PUZ22775.1"/>
    </source>
</evidence>
<proteinExistence type="predicted"/>
<organism evidence="1 2">
    <name type="scientific">Chitinophaga parva</name>
    <dbReference type="NCBI Taxonomy" id="2169414"/>
    <lineage>
        <taxon>Bacteria</taxon>
        <taxon>Pseudomonadati</taxon>
        <taxon>Bacteroidota</taxon>
        <taxon>Chitinophagia</taxon>
        <taxon>Chitinophagales</taxon>
        <taxon>Chitinophagaceae</taxon>
        <taxon>Chitinophaga</taxon>
    </lineage>
</organism>
<dbReference type="PROSITE" id="PS51257">
    <property type="entry name" value="PROKAR_LIPOPROTEIN"/>
    <property type="match status" value="1"/>
</dbReference>
<accession>A0A2T7BCH5</accession>
<comment type="caution">
    <text evidence="1">The sequence shown here is derived from an EMBL/GenBank/DDBJ whole genome shotgun (WGS) entry which is preliminary data.</text>
</comment>
<dbReference type="EMBL" id="QCYK01000003">
    <property type="protein sequence ID" value="PUZ22775.1"/>
    <property type="molecule type" value="Genomic_DNA"/>
</dbReference>
<dbReference type="AlphaFoldDB" id="A0A2T7BCH5"/>
<sequence length="133" mass="14040">MKKIALYSALAAAAFLGSCSKKSDGPGTPQRQCMADKMQLTETKVSDLSALHDLQVTFDVKNTSSETYDVGSGSNPVYVKLQATTTSGKTYEEETILTITNLAAGATGSATASVDYGAGNAYKSYKVLQVYCK</sequence>
<keyword evidence="2" id="KW-1185">Reference proteome</keyword>
<name>A0A2T7BCH5_9BACT</name>
<dbReference type="OrthoDB" id="666341at2"/>
<evidence type="ECO:0008006" key="3">
    <source>
        <dbReference type="Google" id="ProtNLM"/>
    </source>
</evidence>
<dbReference type="Proteomes" id="UP000244450">
    <property type="component" value="Unassembled WGS sequence"/>
</dbReference>